<proteinExistence type="predicted"/>
<keyword evidence="2" id="KW-1185">Reference proteome</keyword>
<sequence length="285" mass="31706">MDVDYSSNVQQTYQNFARACVLSGGGVAIIEAALQRKHSRCSDGWSSWVPDWRISPTKTSMPFEAMECTLAEANTLRVSLHHPWRFSNEGRSPRIVEKIIITDSIESFRCSIRVLSLASSSTCEFDMMLELSKLPKVEDGAWEDCQPFARAILGEEFILPVYEGKYVEVSARKFSGMLRKRCFLIAAMRVASTHQYPERTTIVMGVTNAAIQSGDCLAAYDSKQYSEATSSNADVSALVLRPTRQTRAGPFGLVGTAYILSPFVSPDRPSTPSNTPTFRFEIDIE</sequence>
<evidence type="ECO:0000313" key="1">
    <source>
        <dbReference type="EMBL" id="KAF2823949.1"/>
    </source>
</evidence>
<organism evidence="1 2">
    <name type="scientific">Ophiobolus disseminans</name>
    <dbReference type="NCBI Taxonomy" id="1469910"/>
    <lineage>
        <taxon>Eukaryota</taxon>
        <taxon>Fungi</taxon>
        <taxon>Dikarya</taxon>
        <taxon>Ascomycota</taxon>
        <taxon>Pezizomycotina</taxon>
        <taxon>Dothideomycetes</taxon>
        <taxon>Pleosporomycetidae</taxon>
        <taxon>Pleosporales</taxon>
        <taxon>Pleosporineae</taxon>
        <taxon>Phaeosphaeriaceae</taxon>
        <taxon>Ophiobolus</taxon>
    </lineage>
</organism>
<gene>
    <name evidence="1" type="ORF">CC86DRAFT_62209</name>
</gene>
<name>A0A6A6ZTL3_9PLEO</name>
<reference evidence="1" key="1">
    <citation type="journal article" date="2020" name="Stud. Mycol.">
        <title>101 Dothideomycetes genomes: a test case for predicting lifestyles and emergence of pathogens.</title>
        <authorList>
            <person name="Haridas S."/>
            <person name="Albert R."/>
            <person name="Binder M."/>
            <person name="Bloem J."/>
            <person name="Labutti K."/>
            <person name="Salamov A."/>
            <person name="Andreopoulos B."/>
            <person name="Baker S."/>
            <person name="Barry K."/>
            <person name="Bills G."/>
            <person name="Bluhm B."/>
            <person name="Cannon C."/>
            <person name="Castanera R."/>
            <person name="Culley D."/>
            <person name="Daum C."/>
            <person name="Ezra D."/>
            <person name="Gonzalez J."/>
            <person name="Henrissat B."/>
            <person name="Kuo A."/>
            <person name="Liang C."/>
            <person name="Lipzen A."/>
            <person name="Lutzoni F."/>
            <person name="Magnuson J."/>
            <person name="Mondo S."/>
            <person name="Nolan M."/>
            <person name="Ohm R."/>
            <person name="Pangilinan J."/>
            <person name="Park H.-J."/>
            <person name="Ramirez L."/>
            <person name="Alfaro M."/>
            <person name="Sun H."/>
            <person name="Tritt A."/>
            <person name="Yoshinaga Y."/>
            <person name="Zwiers L.-H."/>
            <person name="Turgeon B."/>
            <person name="Goodwin S."/>
            <person name="Spatafora J."/>
            <person name="Crous P."/>
            <person name="Grigoriev I."/>
        </authorList>
    </citation>
    <scope>NUCLEOTIDE SEQUENCE</scope>
    <source>
        <strain evidence="1">CBS 113818</strain>
    </source>
</reference>
<accession>A0A6A6ZTL3</accession>
<evidence type="ECO:0000313" key="2">
    <source>
        <dbReference type="Proteomes" id="UP000799424"/>
    </source>
</evidence>
<dbReference type="AlphaFoldDB" id="A0A6A6ZTL3"/>
<dbReference type="Proteomes" id="UP000799424">
    <property type="component" value="Unassembled WGS sequence"/>
</dbReference>
<dbReference type="OrthoDB" id="2157530at2759"/>
<dbReference type="EMBL" id="MU006231">
    <property type="protein sequence ID" value="KAF2823949.1"/>
    <property type="molecule type" value="Genomic_DNA"/>
</dbReference>
<protein>
    <recommendedName>
        <fullName evidence="3">Heterokaryon incompatibility domain-containing protein</fullName>
    </recommendedName>
</protein>
<evidence type="ECO:0008006" key="3">
    <source>
        <dbReference type="Google" id="ProtNLM"/>
    </source>
</evidence>